<evidence type="ECO:0000256" key="3">
    <source>
        <dbReference type="ARBA" id="ARBA00022729"/>
    </source>
</evidence>
<evidence type="ECO:0000256" key="4">
    <source>
        <dbReference type="ARBA" id="ARBA00023008"/>
    </source>
</evidence>
<sequence>MNPVAPSRSNSTDSFVAQMMWRALAGAAVVLLALLGGSSVAQAHDSEEGSSPASGSTVATMPENVSITMTNTPAAIGAEIKVLDAAGTNWSQGSVSVLDNVASQRVRVGAPAGTYTVQWRLVSSDSHPVEDEFKFTTTASGSGSGAVAGTAQAIQVVTEAAAEKAPDTGRVPWSVVGLAGVLVGVVIALVVVAKRRLGADD</sequence>
<name>A0ABV8QX39_9MICC</name>
<proteinExistence type="predicted"/>
<keyword evidence="2" id="KW-0479">Metal-binding</keyword>
<keyword evidence="3 6" id="KW-0732">Signal</keyword>
<evidence type="ECO:0000256" key="2">
    <source>
        <dbReference type="ARBA" id="ARBA00022723"/>
    </source>
</evidence>
<keyword evidence="9" id="KW-1185">Reference proteome</keyword>
<keyword evidence="4" id="KW-0186">Copper</keyword>
<dbReference type="EMBL" id="JBHSCQ010000005">
    <property type="protein sequence ID" value="MFC4264801.1"/>
    <property type="molecule type" value="Genomic_DNA"/>
</dbReference>
<keyword evidence="5" id="KW-0812">Transmembrane</keyword>
<dbReference type="InterPro" id="IPR014756">
    <property type="entry name" value="Ig_E-set"/>
</dbReference>
<evidence type="ECO:0000256" key="1">
    <source>
        <dbReference type="ARBA" id="ARBA00004196"/>
    </source>
</evidence>
<keyword evidence="5" id="KW-0472">Membrane</keyword>
<dbReference type="Gene3D" id="2.60.40.1220">
    <property type="match status" value="1"/>
</dbReference>
<keyword evidence="5" id="KW-1133">Transmembrane helix</keyword>
<feature type="domain" description="CopC" evidence="7">
    <location>
        <begin position="44"/>
        <end position="136"/>
    </location>
</feature>
<organism evidence="8 9">
    <name type="scientific">Arthrobacter cryoconiti</name>
    <dbReference type="NCBI Taxonomy" id="748907"/>
    <lineage>
        <taxon>Bacteria</taxon>
        <taxon>Bacillati</taxon>
        <taxon>Actinomycetota</taxon>
        <taxon>Actinomycetes</taxon>
        <taxon>Micrococcales</taxon>
        <taxon>Micrococcaceae</taxon>
        <taxon>Arthrobacter</taxon>
    </lineage>
</organism>
<evidence type="ECO:0000313" key="9">
    <source>
        <dbReference type="Proteomes" id="UP001595773"/>
    </source>
</evidence>
<evidence type="ECO:0000313" key="8">
    <source>
        <dbReference type="EMBL" id="MFC4264801.1"/>
    </source>
</evidence>
<gene>
    <name evidence="8" type="ORF">ACFOW9_04205</name>
</gene>
<dbReference type="SUPFAM" id="SSF81296">
    <property type="entry name" value="E set domains"/>
    <property type="match status" value="1"/>
</dbReference>
<feature type="transmembrane region" description="Helical" evidence="5">
    <location>
        <begin position="173"/>
        <end position="193"/>
    </location>
</feature>
<evidence type="ECO:0000259" key="7">
    <source>
        <dbReference type="Pfam" id="PF04234"/>
    </source>
</evidence>
<dbReference type="RefSeq" id="WP_230066422.1">
    <property type="nucleotide sequence ID" value="NZ_BAABLL010000019.1"/>
</dbReference>
<dbReference type="InterPro" id="IPR032694">
    <property type="entry name" value="CopC/D"/>
</dbReference>
<evidence type="ECO:0000256" key="5">
    <source>
        <dbReference type="SAM" id="Phobius"/>
    </source>
</evidence>
<dbReference type="PANTHER" id="PTHR34820:SF4">
    <property type="entry name" value="INNER MEMBRANE PROTEIN YEBZ"/>
    <property type="match status" value="1"/>
</dbReference>
<dbReference type="Proteomes" id="UP001595773">
    <property type="component" value="Unassembled WGS sequence"/>
</dbReference>
<feature type="signal peptide" evidence="6">
    <location>
        <begin position="1"/>
        <end position="43"/>
    </location>
</feature>
<evidence type="ECO:0000256" key="6">
    <source>
        <dbReference type="SAM" id="SignalP"/>
    </source>
</evidence>
<accession>A0ABV8QX39</accession>
<protein>
    <submittedName>
        <fullName evidence="8">Copper resistance protein CopC</fullName>
    </submittedName>
</protein>
<feature type="chain" id="PRO_5047381658" evidence="6">
    <location>
        <begin position="44"/>
        <end position="201"/>
    </location>
</feature>
<comment type="subcellular location">
    <subcellularLocation>
        <location evidence="1">Cell envelope</location>
    </subcellularLocation>
</comment>
<dbReference type="InterPro" id="IPR007348">
    <property type="entry name" value="CopC_dom"/>
</dbReference>
<comment type="caution">
    <text evidence="8">The sequence shown here is derived from an EMBL/GenBank/DDBJ whole genome shotgun (WGS) entry which is preliminary data.</text>
</comment>
<dbReference type="Pfam" id="PF04234">
    <property type="entry name" value="CopC"/>
    <property type="match status" value="1"/>
</dbReference>
<reference evidence="9" key="1">
    <citation type="journal article" date="2019" name="Int. J. Syst. Evol. Microbiol.">
        <title>The Global Catalogue of Microorganisms (GCM) 10K type strain sequencing project: providing services to taxonomists for standard genome sequencing and annotation.</title>
        <authorList>
            <consortium name="The Broad Institute Genomics Platform"/>
            <consortium name="The Broad Institute Genome Sequencing Center for Infectious Disease"/>
            <person name="Wu L."/>
            <person name="Ma J."/>
        </authorList>
    </citation>
    <scope>NUCLEOTIDE SEQUENCE [LARGE SCALE GENOMIC DNA]</scope>
    <source>
        <strain evidence="9">CGMCC 1.10698</strain>
    </source>
</reference>
<dbReference type="InterPro" id="IPR014755">
    <property type="entry name" value="Cu-Rt/internalin_Ig-like"/>
</dbReference>
<dbReference type="PANTHER" id="PTHR34820">
    <property type="entry name" value="INNER MEMBRANE PROTEIN YEBZ"/>
    <property type="match status" value="1"/>
</dbReference>